<dbReference type="KEGG" id="beq:BEWA_008700"/>
<dbReference type="EMBL" id="CP001670">
    <property type="protein sequence ID" value="AFZ81458.1"/>
    <property type="molecule type" value="Genomic_DNA"/>
</dbReference>
<protein>
    <recommendedName>
        <fullName evidence="4">Cyclin-dependent kinase 2 homolog</fullName>
    </recommendedName>
    <alternativeName>
        <fullName evidence="5">Cell division control protein 2 homolog</fullName>
    </alternativeName>
    <alternativeName>
        <fullName evidence="6">cdc2-related kinase 2</fullName>
    </alternativeName>
</protein>
<sequence>MEESTSNKRRRLSESAKFYRICFLSQNRNFIPQILQYLHPKDVITHCILVNKTWKKAILESQIWNFYESKYGILSRLAFNPNKILCERRSKGKLYVGLYLGCKEQMNYTSHSKTSTEHISKKTVESHSEIKDRSVNIGADNLENSKKVCIRCIDLSLCNANSDDGVTTSCLRECAYLQKLSHPNIIKYYGAQVTENKIYIVTEYIEWNLNEYIKFVHRESVCKCEDYFKILIFPILKDILKAVEYLHSRNVMHRNIKPENIFVIFEDVENNLSGEIKYTSTKIGDIYMGRLTTYGKGSYTPEESKERSMSFRECRRMQYKAPEILLRSNMYGNEVDLWSVGNIFYELVCNKNLFTGTNEISLVWSIFKTIGFPGYMEVEHLPDNLYDRWSSITRKWNKIEREDVVKALNNIGYEDEMLNYYSKSGQRESFENLLLFCRNIGTTGLYILYGLLNMNGSSRLSAEYILKNEYFLEIGKGECSCFVDSMQPRQNTTSNFINKCLNYHQSDQLLMNLDIVKNVYGLKYSNPADTEIYNLRRYMIPMKDFNISLKDYRGFIVHWYLVVKKAFQLSNETIHFAIGYFLKYIHKEYKNNESEIFIEISVIYHIYISCLKIADRFNEKSQEYYKTNDADEYADFANKTLNMLPHIKAIYQEHYNTKAHGIYEVHKNKIIETEKRILTILNYDLSILTLHFYVHDYGKSMKICPESCMFKDVVFLSNICIHFSELDQFSDSLKAKVIWLISLYRHLSAGYKSEYMESIVDSTRQNNLTDKNFKSQALIPQAQNSDFTKKVRALCMTNPSPYKSKVYEDNLSLIEIQNSLYDISDLIISEVTCIMKKLDENEAIPAKDSLWDITKCIAYIEHFSTYEYEKLLMNGYLSMSSSNSGCHHLGNRYGISIPTKAAIVLLDKSFHEHAIKLGNQSCKQFVQLKV</sequence>
<comment type="subunit">
    <text evidence="3">May form a complex composed of at least the catalytic subunit CRK2 and a cyclin.</text>
</comment>
<dbReference type="Gene3D" id="3.30.200.20">
    <property type="entry name" value="Phosphorylase Kinase, domain 1"/>
    <property type="match status" value="1"/>
</dbReference>
<evidence type="ECO:0000256" key="4">
    <source>
        <dbReference type="ARBA" id="ARBA00039612"/>
    </source>
</evidence>
<keyword evidence="1" id="KW-0547">Nucleotide-binding</keyword>
<dbReference type="GO" id="GO:0005524">
    <property type="term" value="F:ATP binding"/>
    <property type="evidence" value="ECO:0007669"/>
    <property type="project" value="UniProtKB-KW"/>
</dbReference>
<dbReference type="Proteomes" id="UP000031512">
    <property type="component" value="Chromosome 3"/>
</dbReference>
<keyword evidence="8" id="KW-0808">Transferase</keyword>
<dbReference type="RefSeq" id="XP_004831124.1">
    <property type="nucleotide sequence ID" value="XM_004831067.1"/>
</dbReference>
<evidence type="ECO:0000313" key="8">
    <source>
        <dbReference type="EMBL" id="AFZ81458.1"/>
    </source>
</evidence>
<evidence type="ECO:0000256" key="2">
    <source>
        <dbReference type="ARBA" id="ARBA00022840"/>
    </source>
</evidence>
<feature type="domain" description="Protein kinase" evidence="7">
    <location>
        <begin position="113"/>
        <end position="471"/>
    </location>
</feature>
<dbReference type="AlphaFoldDB" id="L0B1V5"/>
<keyword evidence="2" id="KW-0067">ATP-binding</keyword>
<evidence type="ECO:0000313" key="9">
    <source>
        <dbReference type="Proteomes" id="UP000031512"/>
    </source>
</evidence>
<dbReference type="SUPFAM" id="SSF47954">
    <property type="entry name" value="Cyclin-like"/>
    <property type="match status" value="1"/>
</dbReference>
<dbReference type="InterPro" id="IPR036915">
    <property type="entry name" value="Cyclin-like_sf"/>
</dbReference>
<dbReference type="PROSITE" id="PS50011">
    <property type="entry name" value="PROTEIN_KINASE_DOM"/>
    <property type="match status" value="1"/>
</dbReference>
<keyword evidence="9" id="KW-1185">Reference proteome</keyword>
<dbReference type="InterPro" id="IPR011009">
    <property type="entry name" value="Kinase-like_dom_sf"/>
</dbReference>
<dbReference type="Gene3D" id="1.10.510.10">
    <property type="entry name" value="Transferase(Phosphotransferase) domain 1"/>
    <property type="match status" value="1"/>
</dbReference>
<keyword evidence="8" id="KW-0418">Kinase</keyword>
<dbReference type="InterPro" id="IPR050108">
    <property type="entry name" value="CDK"/>
</dbReference>
<dbReference type="Pfam" id="PF00069">
    <property type="entry name" value="Pkinase"/>
    <property type="match status" value="1"/>
</dbReference>
<organism evidence="8 9">
    <name type="scientific">Theileria equi strain WA</name>
    <dbReference type="NCBI Taxonomy" id="1537102"/>
    <lineage>
        <taxon>Eukaryota</taxon>
        <taxon>Sar</taxon>
        <taxon>Alveolata</taxon>
        <taxon>Apicomplexa</taxon>
        <taxon>Aconoidasida</taxon>
        <taxon>Piroplasmida</taxon>
        <taxon>Theileriidae</taxon>
        <taxon>Theileria</taxon>
    </lineage>
</organism>
<dbReference type="GO" id="GO:0005634">
    <property type="term" value="C:nucleus"/>
    <property type="evidence" value="ECO:0007669"/>
    <property type="project" value="TreeGrafter"/>
</dbReference>
<name>L0B1V5_THEEQ</name>
<dbReference type="PANTHER" id="PTHR24056">
    <property type="entry name" value="CELL DIVISION PROTEIN KINASE"/>
    <property type="match status" value="1"/>
</dbReference>
<dbReference type="GeneID" id="15805633"/>
<dbReference type="Gene3D" id="1.10.472.10">
    <property type="entry name" value="Cyclin-like"/>
    <property type="match status" value="1"/>
</dbReference>
<dbReference type="GO" id="GO:0004674">
    <property type="term" value="F:protein serine/threonine kinase activity"/>
    <property type="evidence" value="ECO:0007669"/>
    <property type="project" value="TreeGrafter"/>
</dbReference>
<evidence type="ECO:0000256" key="6">
    <source>
        <dbReference type="ARBA" id="ARBA00042858"/>
    </source>
</evidence>
<dbReference type="InterPro" id="IPR000719">
    <property type="entry name" value="Prot_kinase_dom"/>
</dbReference>
<accession>L0B1V5</accession>
<reference evidence="8 9" key="1">
    <citation type="journal article" date="2012" name="BMC Genomics">
        <title>Comparative genomic analysis and phylogenetic position of Theileria equi.</title>
        <authorList>
            <person name="Kappmeyer L.S."/>
            <person name="Thiagarajan M."/>
            <person name="Herndon D.R."/>
            <person name="Ramsay J.D."/>
            <person name="Caler E."/>
            <person name="Djikeng A."/>
            <person name="Gillespie J.J."/>
            <person name="Lau A.O."/>
            <person name="Roalson E.H."/>
            <person name="Silva J.C."/>
            <person name="Silva M.G."/>
            <person name="Suarez C.E."/>
            <person name="Ueti M.W."/>
            <person name="Nene V.M."/>
            <person name="Mealey R.H."/>
            <person name="Knowles D.P."/>
            <person name="Brayton K.A."/>
        </authorList>
    </citation>
    <scope>NUCLEOTIDE SEQUENCE [LARGE SCALE GENOMIC DNA]</scope>
    <source>
        <strain evidence="8 9">WA</strain>
    </source>
</reference>
<dbReference type="Pfam" id="PF00134">
    <property type="entry name" value="Cyclin_N"/>
    <property type="match status" value="1"/>
</dbReference>
<dbReference type="SUPFAM" id="SSF56112">
    <property type="entry name" value="Protein kinase-like (PK-like)"/>
    <property type="match status" value="1"/>
</dbReference>
<gene>
    <name evidence="8" type="ORF">BEWA_008700</name>
</gene>
<evidence type="ECO:0000256" key="3">
    <source>
        <dbReference type="ARBA" id="ARBA00038543"/>
    </source>
</evidence>
<evidence type="ECO:0000256" key="5">
    <source>
        <dbReference type="ARBA" id="ARBA00041902"/>
    </source>
</evidence>
<evidence type="ECO:0000256" key="1">
    <source>
        <dbReference type="ARBA" id="ARBA00022741"/>
    </source>
</evidence>
<dbReference type="eggNOG" id="KOG0594">
    <property type="taxonomic scope" value="Eukaryota"/>
</dbReference>
<dbReference type="OrthoDB" id="4062651at2759"/>
<evidence type="ECO:0000259" key="7">
    <source>
        <dbReference type="PROSITE" id="PS50011"/>
    </source>
</evidence>
<dbReference type="VEuPathDB" id="PiroplasmaDB:BEWA_008700"/>
<proteinExistence type="predicted"/>
<dbReference type="InterPro" id="IPR006671">
    <property type="entry name" value="Cyclin_N"/>
</dbReference>
<dbReference type="STRING" id="1537102.L0B1V5"/>